<protein>
    <submittedName>
        <fullName evidence="1">Uncharacterized protein</fullName>
    </submittedName>
</protein>
<dbReference type="Proteomes" id="UP000004509">
    <property type="component" value="Unassembled WGS sequence"/>
</dbReference>
<dbReference type="EMBL" id="ACYH01000060">
    <property type="protein sequence ID" value="EEV19367.1"/>
    <property type="molecule type" value="Genomic_DNA"/>
</dbReference>
<evidence type="ECO:0000313" key="2">
    <source>
        <dbReference type="Proteomes" id="UP000004509"/>
    </source>
</evidence>
<reference evidence="1 2" key="1">
    <citation type="submission" date="2009-07" db="EMBL/GenBank/DDBJ databases">
        <authorList>
            <person name="Madupu R."/>
            <person name="Sebastian Y."/>
            <person name="Durkin A.S."/>
            <person name="Torralba M."/>
            <person name="Methe B."/>
            <person name="Sutton G.G."/>
            <person name="Strausberg R.L."/>
            <person name="Nelson K.E."/>
        </authorList>
    </citation>
    <scope>NUCLEOTIDE SEQUENCE [LARGE SCALE GENOMIC DNA]</scope>
    <source>
        <strain evidence="1 2">ATCC 35580</strain>
    </source>
</reference>
<sequence>MLQEQLGQGGIPALAAVLTGKTMRRRLFLLHFHHSQ</sequence>
<name>C8PTA3_9SPIR</name>
<dbReference type="AlphaFoldDB" id="C8PTA3"/>
<evidence type="ECO:0000313" key="1">
    <source>
        <dbReference type="EMBL" id="EEV19367.1"/>
    </source>
</evidence>
<gene>
    <name evidence="1" type="ORF">TREVI0001_1016</name>
</gene>
<proteinExistence type="predicted"/>
<comment type="caution">
    <text evidence="1">The sequence shown here is derived from an EMBL/GenBank/DDBJ whole genome shotgun (WGS) entry which is preliminary data.</text>
</comment>
<accession>C8PTA3</accession>
<organism evidence="1 2">
    <name type="scientific">Treponema vincentii ATCC 35580</name>
    <dbReference type="NCBI Taxonomy" id="596324"/>
    <lineage>
        <taxon>Bacteria</taxon>
        <taxon>Pseudomonadati</taxon>
        <taxon>Spirochaetota</taxon>
        <taxon>Spirochaetia</taxon>
        <taxon>Spirochaetales</taxon>
        <taxon>Treponemataceae</taxon>
        <taxon>Treponema</taxon>
    </lineage>
</organism>